<dbReference type="PANTHER" id="PTHR42951">
    <property type="entry name" value="METALLO-BETA-LACTAMASE DOMAIN-CONTAINING"/>
    <property type="match status" value="1"/>
</dbReference>
<evidence type="ECO:0000259" key="1">
    <source>
        <dbReference type="SMART" id="SM00849"/>
    </source>
</evidence>
<accession>A0ABT2GT31</accession>
<proteinExistence type="predicted"/>
<dbReference type="EMBL" id="JANLCM010000002">
    <property type="protein sequence ID" value="MCS5719377.1"/>
    <property type="molecule type" value="Genomic_DNA"/>
</dbReference>
<dbReference type="PANTHER" id="PTHR42951:SF14">
    <property type="entry name" value="METALLO-BETA-LACTAMASE SUPERFAMILY PROTEIN"/>
    <property type="match status" value="1"/>
</dbReference>
<organism evidence="2 3">
    <name type="scientific">Herbiconiux aconitum</name>
    <dbReference type="NCBI Taxonomy" id="2970913"/>
    <lineage>
        <taxon>Bacteria</taxon>
        <taxon>Bacillati</taxon>
        <taxon>Actinomycetota</taxon>
        <taxon>Actinomycetes</taxon>
        <taxon>Micrococcales</taxon>
        <taxon>Microbacteriaceae</taxon>
        <taxon>Herbiconiux</taxon>
    </lineage>
</organism>
<comment type="caution">
    <text evidence="2">The sequence shown here is derived from an EMBL/GenBank/DDBJ whole genome shotgun (WGS) entry which is preliminary data.</text>
</comment>
<protein>
    <submittedName>
        <fullName evidence="2">MBL fold metallo-hydrolase</fullName>
    </submittedName>
</protein>
<sequence>MPEELRYEVMTQRREGLTRDLPAGNDEWRWVANTSTLIWGENDAVLVDTFATIEQNAHLIEWIRSHGKNLTAVYLTHGHGDHAFGVGQLRAAFPAARILATAGTLAALTIQTTPAWLDDFWGKLFPGQIPDVELPDVLETGRFELEGHELRVIEAGETDTAGTTSLWVPDLGLVVAGDVVYNATHPYLAETTPDIRLNWVAALGRLKALQPRAVVSGHKQPQNGDSPDDIEATVRYFHDVVQIAARTSDALDFYRQLLAKQPSRANVGSAWSTAKLLKGAPATAPVD</sequence>
<evidence type="ECO:0000313" key="2">
    <source>
        <dbReference type="EMBL" id="MCS5719377.1"/>
    </source>
</evidence>
<dbReference type="InterPro" id="IPR036866">
    <property type="entry name" value="RibonucZ/Hydroxyglut_hydro"/>
</dbReference>
<reference evidence="2" key="1">
    <citation type="submission" date="2022-08" db="EMBL/GenBank/DDBJ databases">
        <authorList>
            <person name="Deng Y."/>
            <person name="Han X.-F."/>
            <person name="Zhang Y.-Q."/>
        </authorList>
    </citation>
    <scope>NUCLEOTIDE SEQUENCE</scope>
    <source>
        <strain evidence="2">CPCC 205763</strain>
    </source>
</reference>
<dbReference type="CDD" id="cd07739">
    <property type="entry name" value="metallo-hydrolase-like_MBL-fold"/>
    <property type="match status" value="1"/>
</dbReference>
<dbReference type="Pfam" id="PF00753">
    <property type="entry name" value="Lactamase_B"/>
    <property type="match status" value="1"/>
</dbReference>
<dbReference type="RefSeq" id="WP_259508873.1">
    <property type="nucleotide sequence ID" value="NZ_JANLCM010000002.1"/>
</dbReference>
<dbReference type="Gene3D" id="3.60.15.10">
    <property type="entry name" value="Ribonuclease Z/Hydroxyacylglutathione hydrolase-like"/>
    <property type="match status" value="1"/>
</dbReference>
<name>A0ABT2GT31_9MICO</name>
<dbReference type="InterPro" id="IPR001279">
    <property type="entry name" value="Metallo-B-lactamas"/>
</dbReference>
<evidence type="ECO:0000313" key="3">
    <source>
        <dbReference type="Proteomes" id="UP001165584"/>
    </source>
</evidence>
<dbReference type="SUPFAM" id="SSF56281">
    <property type="entry name" value="Metallo-hydrolase/oxidoreductase"/>
    <property type="match status" value="1"/>
</dbReference>
<keyword evidence="3" id="KW-1185">Reference proteome</keyword>
<feature type="domain" description="Metallo-beta-lactamase" evidence="1">
    <location>
        <begin position="32"/>
        <end position="218"/>
    </location>
</feature>
<dbReference type="SMART" id="SM00849">
    <property type="entry name" value="Lactamase_B"/>
    <property type="match status" value="1"/>
</dbReference>
<gene>
    <name evidence="2" type="ORF">N1027_14660</name>
</gene>
<dbReference type="InterPro" id="IPR050855">
    <property type="entry name" value="NDM-1-like"/>
</dbReference>
<dbReference type="Proteomes" id="UP001165584">
    <property type="component" value="Unassembled WGS sequence"/>
</dbReference>